<feature type="transmembrane region" description="Helical" evidence="1">
    <location>
        <begin position="41"/>
        <end position="58"/>
    </location>
</feature>
<dbReference type="Proteomes" id="UP001595629">
    <property type="component" value="Unassembled WGS sequence"/>
</dbReference>
<evidence type="ECO:0000313" key="2">
    <source>
        <dbReference type="EMBL" id="MFC3616040.1"/>
    </source>
</evidence>
<keyword evidence="1" id="KW-0812">Transmembrane</keyword>
<sequence length="159" mass="17269">MNGEVLATVEASAPRRWLGVGMLVLMGALLIYVAFATPPALAFQVFLLIVGGLSLWLAQRMMQATAHRIELTETELRSSTGEVIAKVEDVEAMDRGVFAFKPSNGFLIRTRTPAANAWHPGLWWRMGRRIGIGGVTPGGQAKFMSEALAALVMEREGKS</sequence>
<comment type="caution">
    <text evidence="2">The sequence shown here is derived from an EMBL/GenBank/DDBJ whole genome shotgun (WGS) entry which is preliminary data.</text>
</comment>
<dbReference type="RefSeq" id="WP_386737340.1">
    <property type="nucleotide sequence ID" value="NZ_JBHRXI010000029.1"/>
</dbReference>
<keyword evidence="1" id="KW-1133">Transmembrane helix</keyword>
<evidence type="ECO:0000313" key="3">
    <source>
        <dbReference type="Proteomes" id="UP001595629"/>
    </source>
</evidence>
<name>A0ABV7TM47_9RHOB</name>
<proteinExistence type="predicted"/>
<accession>A0ABV7TM47</accession>
<organism evidence="2 3">
    <name type="scientific">Lutimaribacter marinistellae</name>
    <dbReference type="NCBI Taxonomy" id="1820329"/>
    <lineage>
        <taxon>Bacteria</taxon>
        <taxon>Pseudomonadati</taxon>
        <taxon>Pseudomonadota</taxon>
        <taxon>Alphaproteobacteria</taxon>
        <taxon>Rhodobacterales</taxon>
        <taxon>Roseobacteraceae</taxon>
        <taxon>Lutimaribacter</taxon>
    </lineage>
</organism>
<evidence type="ECO:0000256" key="1">
    <source>
        <dbReference type="SAM" id="Phobius"/>
    </source>
</evidence>
<keyword evidence="3" id="KW-1185">Reference proteome</keyword>
<feature type="transmembrane region" description="Helical" evidence="1">
    <location>
        <begin position="17"/>
        <end position="35"/>
    </location>
</feature>
<evidence type="ECO:0008006" key="4">
    <source>
        <dbReference type="Google" id="ProtNLM"/>
    </source>
</evidence>
<protein>
    <recommendedName>
        <fullName evidence="4">DUF2244 domain-containing protein</fullName>
    </recommendedName>
</protein>
<reference evidence="3" key="1">
    <citation type="journal article" date="2019" name="Int. J. Syst. Evol. Microbiol.">
        <title>The Global Catalogue of Microorganisms (GCM) 10K type strain sequencing project: providing services to taxonomists for standard genome sequencing and annotation.</title>
        <authorList>
            <consortium name="The Broad Institute Genomics Platform"/>
            <consortium name="The Broad Institute Genome Sequencing Center for Infectious Disease"/>
            <person name="Wu L."/>
            <person name="Ma J."/>
        </authorList>
    </citation>
    <scope>NUCLEOTIDE SEQUENCE [LARGE SCALE GENOMIC DNA]</scope>
    <source>
        <strain evidence="3">KCTC 42911</strain>
    </source>
</reference>
<keyword evidence="1" id="KW-0472">Membrane</keyword>
<gene>
    <name evidence="2" type="ORF">ACFORG_20000</name>
</gene>
<dbReference type="EMBL" id="JBHRXI010000029">
    <property type="protein sequence ID" value="MFC3616040.1"/>
    <property type="molecule type" value="Genomic_DNA"/>
</dbReference>